<name>A0A3G6K9R1_LACDL</name>
<feature type="domain" description="Transglycosylase SLT" evidence="4">
    <location>
        <begin position="1666"/>
        <end position="1765"/>
    </location>
</feature>
<keyword evidence="3" id="KW-0472">Membrane</keyword>
<feature type="transmembrane region" description="Helical" evidence="3">
    <location>
        <begin position="1052"/>
        <end position="1069"/>
    </location>
</feature>
<keyword evidence="1" id="KW-1188">Viral release from host cell</keyword>
<organism evidence="6">
    <name type="scientific">Lactobacillus delbrueckii subsp. lactis</name>
    <dbReference type="NCBI Taxonomy" id="29397"/>
    <lineage>
        <taxon>Bacteria</taxon>
        <taxon>Bacillati</taxon>
        <taxon>Bacillota</taxon>
        <taxon>Bacilli</taxon>
        <taxon>Lactobacillales</taxon>
        <taxon>Lactobacillaceae</taxon>
        <taxon>Lactobacillus</taxon>
    </lineage>
</organism>
<feature type="domain" description="Phage tail tape measure protein" evidence="5">
    <location>
        <begin position="383"/>
        <end position="590"/>
    </location>
</feature>
<keyword evidence="3" id="KW-1133">Transmembrane helix</keyword>
<evidence type="ECO:0000259" key="5">
    <source>
        <dbReference type="Pfam" id="PF10145"/>
    </source>
</evidence>
<gene>
    <name evidence="6" type="ORF">DQL93_05055</name>
</gene>
<dbReference type="PANTHER" id="PTHR37813">
    <property type="entry name" value="FELS-2 PROPHAGE PROTEIN"/>
    <property type="match status" value="1"/>
</dbReference>
<dbReference type="PANTHER" id="PTHR37813:SF1">
    <property type="entry name" value="FELS-2 PROPHAGE PROTEIN"/>
    <property type="match status" value="1"/>
</dbReference>
<sequence length="1868" mass="201411">MTRISGYEFVINLDARQAINSINTFNNRVKVMKRVMEANFSELSRSVGSLSAYGQRLHDLGRQEEEAMLAVDKLRDKLANQRAEQARLRKEFENGKKAQDQFRAGSDKLDSQIASTQRRIANVLIRIAAINKDMEESRQHILRLSTGVDALREHNEGLQKSYVSLEESLRQSGNYYRANRTHVEGLQQTVKGLSKQVKAESQVLDQNREHHAKLTEQFKKQSATVDRLTAKKAKNGKLTEAENAELTEAQGKLQGLTERMGASSKAIGAQAEQLRKTTQALRDAKQAAGSFSSTKIGSFFSAAGSKMDVVKENSEHLRNWASSAKSTAVEVGGALASVGAGAGVLIKKASEVQNKFIEVRNLMETAGEGSAKSIRNMNKMMSQAVTLSTKYGVSQKDIGAQYEELIKRGYSGTAALGSMNAMLKAAKASGDEFSDVVRVSSTVLDSFGLRAENAAKMAENSKRVNNAIASAADRTSTSFKDLGTGLAYVSGTAHNVGYSVEETAAALGELANRGLDGTRAGTGLRKVLTSLTGPTEYAQKAFKSIGLSTKDFTDQKGNLLSISEVFQKINSHLGGKSGTEKAKFYKTVFGATGMEAAQDLAKTAGEVAHNDQNITTLIKHIKGDESGDYITRLAKKNMQSTKNQMAVLKETLWATGIMIGKELLPTVNKVARALGKWTVSKEGKQTIQDVTDMVSGLLTGITKRSGSILKFLEGAVAGVKDIGKVTKVVFGPVIKLFDMLSGNKGDGAKWMGRIAGWFIAGAGATKLFNAVFGWTIAGLRDFRAMAKNGLFGSKLTTEQTQLMGVNSELKTTNDLLSQIQQKQIDVLNYAQQVADATAYKSEHGPLGQKSPAGVENANSDLPIINYDKGGKTAEKVTYGVENAGKEKSVIPYAREEGKAIAEEVSAGAAESGAVKQAGSKLAQGMGKAVEKSGGLAKGVEGAAEGVVKSRSLWTKGLAIGGRLLDGLNYAFLAVDLSKSIIEMLTSASKKVRQSGAWKTMGMLAGGGLGLLVGGPTGAAIGATLGEGAGWGLSKIVPKFNQKQSKQTKFNRAAGMGIGTIAGLALGVPFGPLGPAVGAGLGAMLGNGIGGMIPTKHTKAKRKHSVLDTSQTKAAEGLANTIKKLRTKNIELKVGVNSNSIKKTGATLDNMYRSMQKSADRASTARMKSEKKALDFALKSGLINKKQYGKAIQDIEKADTNRQKHNKTVTDKLVKDTKAETRERAKAYDQYYKEVKKKGVSQEFAENNLKNKLRKIDSKYAASRKRNEKALTKALEKTWNTSNNKQLSKMKSIVRQKGKLSEKEAGQLIKDSAKTANNTIKNANKQHDKTVQSAKDEYKGRVSALKHLRDDSKTISESQYKALKRKALDEKKAKIDAADAARRGVVKQAKDQHEKTIEYAEKQSKGVSKHIVSQGNNSIDSYNAQAVNATGVTKSILDAWNAVLKFFGQKPIPIAKTTPKKSPHISANSYATGGAARNGLALVGEAGPELVYTPYADNVRVVGVGGAEFTHLKAGEQVLNARDTKRLMGGSYSGVLPGYAKGTSVLSSWLSNIKKASDKVLKKIPKSIKNMLKSPVEWVNKLFSTKWDAPKTAYPFAKINEMVKLKDMFKKNATNFIKGIFKKTYKVLDDAVASVANPGGAGVMRWKSYVAKALKANGIDATSYRISKILATIQRESGGNPRAINLWDSNAKAGIPSKGLMQTIGPTFNAYKLKGHNDIYNGFDNLLAAINYIKHRYGTSDAAFARVAASGYANGGLVAKEQLAHVAEGNNPEMIIPLSPLKRPRAMQLTQQVVNKFNAESSQGIQHTNTNVEDKLDILIDQFTSVLGQLKQVIKNQDNPVPAIMSTAQAYSALNKYKKNQELKTKMLY</sequence>
<protein>
    <submittedName>
        <fullName evidence="6">Phage tail tape measure protein</fullName>
    </submittedName>
</protein>
<dbReference type="InterPro" id="IPR023346">
    <property type="entry name" value="Lysozyme-like_dom_sf"/>
</dbReference>
<evidence type="ECO:0000313" key="6">
    <source>
        <dbReference type="EMBL" id="AZA15984.1"/>
    </source>
</evidence>
<evidence type="ECO:0000256" key="2">
    <source>
        <dbReference type="SAM" id="Coils"/>
    </source>
</evidence>
<evidence type="ECO:0000256" key="1">
    <source>
        <dbReference type="ARBA" id="ARBA00022612"/>
    </source>
</evidence>
<evidence type="ECO:0000256" key="3">
    <source>
        <dbReference type="SAM" id="Phobius"/>
    </source>
</evidence>
<dbReference type="Pfam" id="PF10145">
    <property type="entry name" value="PhageMin_Tail"/>
    <property type="match status" value="1"/>
</dbReference>
<keyword evidence="3" id="KW-0812">Transmembrane</keyword>
<keyword evidence="2" id="KW-0175">Coiled coil</keyword>
<dbReference type="NCBIfam" id="TIGR01760">
    <property type="entry name" value="tape_meas_TP901"/>
    <property type="match status" value="1"/>
</dbReference>
<proteinExistence type="predicted"/>
<accession>A0A3G6K9R1</accession>
<dbReference type="EMBL" id="CP031023">
    <property type="protein sequence ID" value="AZA15984.1"/>
    <property type="molecule type" value="Genomic_DNA"/>
</dbReference>
<dbReference type="InterPro" id="IPR010090">
    <property type="entry name" value="Phage_tape_meas"/>
</dbReference>
<evidence type="ECO:0000259" key="4">
    <source>
        <dbReference type="Pfam" id="PF01464"/>
    </source>
</evidence>
<dbReference type="Pfam" id="PF01464">
    <property type="entry name" value="SLT"/>
    <property type="match status" value="1"/>
</dbReference>
<feature type="coiled-coil region" evidence="2">
    <location>
        <begin position="64"/>
        <end position="91"/>
    </location>
</feature>
<reference evidence="6" key="1">
    <citation type="submission" date="2018-07" db="EMBL/GenBank/DDBJ databases">
        <authorList>
            <person name="Somerville V."/>
        </authorList>
    </citation>
    <scope>NUCLEOTIDE SEQUENCE</scope>
    <source>
        <strain evidence="6">NWC_2_2</strain>
    </source>
</reference>
<dbReference type="InterPro" id="IPR008258">
    <property type="entry name" value="Transglycosylase_SLT_dom_1"/>
</dbReference>
<dbReference type="SUPFAM" id="SSF53955">
    <property type="entry name" value="Lysozyme-like"/>
    <property type="match status" value="1"/>
</dbReference>
<dbReference type="CDD" id="cd13402">
    <property type="entry name" value="LT_TF-like"/>
    <property type="match status" value="1"/>
</dbReference>